<reference evidence="4" key="1">
    <citation type="submission" date="2021-12" db="EMBL/GenBank/DDBJ databases">
        <authorList>
            <person name="King R."/>
        </authorList>
    </citation>
    <scope>NUCLEOTIDE SEQUENCE</scope>
</reference>
<feature type="domain" description="FP protein C-terminal" evidence="3">
    <location>
        <begin position="260"/>
        <end position="310"/>
    </location>
</feature>
<evidence type="ECO:0000256" key="2">
    <source>
        <dbReference type="SAM" id="MobiDB-lite"/>
    </source>
</evidence>
<dbReference type="Pfam" id="PF25298">
    <property type="entry name" value="Baculo_FP_2nd"/>
    <property type="match status" value="1"/>
</dbReference>
<sequence length="315" mass="36288">MPRVQRSPPSMSNINLAETQSEPDLSKSVLENKAVDDSVNLPPRNKRPRTEVSPVKSDILDMIYTRDANLMKLIENQNCVLNKLVADVAEIKSQNAQIQKTNQDIENSISFINQQYEDMKLRIEILEKERTELRNYTETLENKLRDLQLNARNASIEIRNVPATDKETFTDLVSIVTKIGMTIDRNVSLSDIRDVRRLPAKPGANKPIIVEFVCVQTKHQFLACSKSFNKKKTNEVKLNTSHIGVPGEQRPVFVDEYLPPTMKKLFYYSREFAKQHKYMFCWSSNGNIFLRKELTTKQILIKTEQCLANLLKQSQ</sequence>
<gene>
    <name evidence="4" type="ORF">CHILSU_LOCUS9021</name>
</gene>
<evidence type="ECO:0000313" key="4">
    <source>
        <dbReference type="EMBL" id="CAH0405657.1"/>
    </source>
</evidence>
<evidence type="ECO:0000313" key="5">
    <source>
        <dbReference type="Proteomes" id="UP001153292"/>
    </source>
</evidence>
<name>A0ABN8BFZ7_CHISP</name>
<keyword evidence="1" id="KW-0175">Coiled coil</keyword>
<evidence type="ECO:0000256" key="1">
    <source>
        <dbReference type="SAM" id="Coils"/>
    </source>
</evidence>
<feature type="coiled-coil region" evidence="1">
    <location>
        <begin position="81"/>
        <end position="157"/>
    </location>
</feature>
<evidence type="ECO:0000259" key="3">
    <source>
        <dbReference type="Pfam" id="PF25298"/>
    </source>
</evidence>
<feature type="compositionally biased region" description="Polar residues" evidence="2">
    <location>
        <begin position="7"/>
        <end position="23"/>
    </location>
</feature>
<dbReference type="EMBL" id="OU963897">
    <property type="protein sequence ID" value="CAH0405657.1"/>
    <property type="molecule type" value="Genomic_DNA"/>
</dbReference>
<dbReference type="InterPro" id="IPR057251">
    <property type="entry name" value="FP_C"/>
</dbReference>
<dbReference type="Proteomes" id="UP001153292">
    <property type="component" value="Chromosome 4"/>
</dbReference>
<feature type="region of interest" description="Disordered" evidence="2">
    <location>
        <begin position="1"/>
        <end position="53"/>
    </location>
</feature>
<organism evidence="4 5">
    <name type="scientific">Chilo suppressalis</name>
    <name type="common">Asiatic rice borer moth</name>
    <dbReference type="NCBI Taxonomy" id="168631"/>
    <lineage>
        <taxon>Eukaryota</taxon>
        <taxon>Metazoa</taxon>
        <taxon>Ecdysozoa</taxon>
        <taxon>Arthropoda</taxon>
        <taxon>Hexapoda</taxon>
        <taxon>Insecta</taxon>
        <taxon>Pterygota</taxon>
        <taxon>Neoptera</taxon>
        <taxon>Endopterygota</taxon>
        <taxon>Lepidoptera</taxon>
        <taxon>Glossata</taxon>
        <taxon>Ditrysia</taxon>
        <taxon>Pyraloidea</taxon>
        <taxon>Crambidae</taxon>
        <taxon>Crambinae</taxon>
        <taxon>Chilo</taxon>
    </lineage>
</organism>
<keyword evidence="5" id="KW-1185">Reference proteome</keyword>
<accession>A0ABN8BFZ7</accession>
<protein>
    <recommendedName>
        <fullName evidence="3">FP protein C-terminal domain-containing protein</fullName>
    </recommendedName>
</protein>
<proteinExistence type="predicted"/>